<name>A0A9P8PIY9_WICPI</name>
<sequence>MLLLKRRLLEKKNKNSKTVIPATRPPLQLIQLDPENEGDRLDTTLSEAKTHPSHHHNPSHTPTKLTSCPTVSGIDRSISKNPYPTPSSQHSQRPSQTSQISDRIWNDHIIISDSEYSDSYSEGEEEGLITGRNTSTFTTPAHKPHHKSIINPESVNNKIHKAPVRRTPVIPRTISISPQSLKVKRIETKKKFCTIWENIIEKYSRFDEENQGDVVNLEDFSIEENKGHIKKLRNFDRSEIWNELDVNDRSGNKRRPMYENLEKLDRYEDQYYQDDHHHDLYESSSHDTDRHDPICLLTPKLSRRTGVDNGNSGLLTQMKPKLQPGFDPISLITPPKSSKKGTLSESVSPSSEISSVFSSSVISRSNSVTCNEDSFDNTKKSSTDPENPFIDTSYINHSSDKQQPGFIKSQNVMDFKKYHPVDIRSTSATTGDTDPINFLTPTKVHHR</sequence>
<accession>A0A9P8PIY9</accession>
<dbReference type="GO" id="GO:0046982">
    <property type="term" value="F:protein heterodimerization activity"/>
    <property type="evidence" value="ECO:0007669"/>
    <property type="project" value="InterPro"/>
</dbReference>
<evidence type="ECO:0000313" key="3">
    <source>
        <dbReference type="Proteomes" id="UP000774326"/>
    </source>
</evidence>
<keyword evidence="3" id="KW-1185">Reference proteome</keyword>
<reference evidence="2" key="1">
    <citation type="journal article" date="2021" name="Open Biol.">
        <title>Shared evolutionary footprints suggest mitochondrial oxidative damage underlies multiple complex I losses in fungi.</title>
        <authorList>
            <person name="Schikora-Tamarit M.A."/>
            <person name="Marcet-Houben M."/>
            <person name="Nosek J."/>
            <person name="Gabaldon T."/>
        </authorList>
    </citation>
    <scope>NUCLEOTIDE SEQUENCE</scope>
    <source>
        <strain evidence="2">CBS2887</strain>
    </source>
</reference>
<dbReference type="Pfam" id="PF10384">
    <property type="entry name" value="Scm3"/>
    <property type="match status" value="1"/>
</dbReference>
<dbReference type="Proteomes" id="UP000774326">
    <property type="component" value="Unassembled WGS sequence"/>
</dbReference>
<comment type="caution">
    <text evidence="2">The sequence shown here is derived from an EMBL/GenBank/DDBJ whole genome shotgun (WGS) entry which is preliminary data.</text>
</comment>
<dbReference type="Gene3D" id="1.10.20.10">
    <property type="entry name" value="Histone, subunit A"/>
    <property type="match status" value="1"/>
</dbReference>
<dbReference type="InterPro" id="IPR009072">
    <property type="entry name" value="Histone-fold"/>
</dbReference>
<evidence type="ECO:0000256" key="1">
    <source>
        <dbReference type="SAM" id="MobiDB-lite"/>
    </source>
</evidence>
<gene>
    <name evidence="2" type="ORF">WICPIJ_009887</name>
</gene>
<dbReference type="GO" id="GO:0042393">
    <property type="term" value="F:histone binding"/>
    <property type="evidence" value="ECO:0007669"/>
    <property type="project" value="InterPro"/>
</dbReference>
<dbReference type="InterPro" id="IPR018465">
    <property type="entry name" value="Scm3/HJURP"/>
</dbReference>
<feature type="region of interest" description="Disordered" evidence="1">
    <location>
        <begin position="307"/>
        <end position="350"/>
    </location>
</feature>
<evidence type="ECO:0000313" key="2">
    <source>
        <dbReference type="EMBL" id="KAH3673153.1"/>
    </source>
</evidence>
<feature type="compositionally biased region" description="Polar residues" evidence="1">
    <location>
        <begin position="79"/>
        <end position="101"/>
    </location>
</feature>
<dbReference type="OrthoDB" id="3981280at2759"/>
<feature type="region of interest" description="Disordered" evidence="1">
    <location>
        <begin position="15"/>
        <end position="103"/>
    </location>
</feature>
<dbReference type="AlphaFoldDB" id="A0A9P8PIY9"/>
<organism evidence="2 3">
    <name type="scientific">Wickerhamomyces pijperi</name>
    <name type="common">Yeast</name>
    <name type="synonym">Pichia pijperi</name>
    <dbReference type="NCBI Taxonomy" id="599730"/>
    <lineage>
        <taxon>Eukaryota</taxon>
        <taxon>Fungi</taxon>
        <taxon>Dikarya</taxon>
        <taxon>Ascomycota</taxon>
        <taxon>Saccharomycotina</taxon>
        <taxon>Saccharomycetes</taxon>
        <taxon>Phaffomycetales</taxon>
        <taxon>Wickerhamomycetaceae</taxon>
        <taxon>Wickerhamomyces</taxon>
    </lineage>
</organism>
<proteinExistence type="predicted"/>
<dbReference type="GO" id="GO:0005634">
    <property type="term" value="C:nucleus"/>
    <property type="evidence" value="ECO:0007669"/>
    <property type="project" value="InterPro"/>
</dbReference>
<reference evidence="2" key="2">
    <citation type="submission" date="2021-01" db="EMBL/GenBank/DDBJ databases">
        <authorList>
            <person name="Schikora-Tamarit M.A."/>
        </authorList>
    </citation>
    <scope>NUCLEOTIDE SEQUENCE</scope>
    <source>
        <strain evidence="2">CBS2887</strain>
    </source>
</reference>
<dbReference type="EMBL" id="JAEUBG010005700">
    <property type="protein sequence ID" value="KAH3673153.1"/>
    <property type="molecule type" value="Genomic_DNA"/>
</dbReference>
<protein>
    <submittedName>
        <fullName evidence="2">Uncharacterized protein</fullName>
    </submittedName>
</protein>